<dbReference type="EC" id="2.3.1.8" evidence="2"/>
<evidence type="ECO:0000313" key="8">
    <source>
        <dbReference type="EMBL" id="RHY02108.1"/>
    </source>
</evidence>
<dbReference type="InterPro" id="IPR002505">
    <property type="entry name" value="PTA_PTB"/>
</dbReference>
<organism evidence="8 9">
    <name type="scientific">Aphanomyces astaci</name>
    <name type="common">Crayfish plague agent</name>
    <dbReference type="NCBI Taxonomy" id="112090"/>
    <lineage>
        <taxon>Eukaryota</taxon>
        <taxon>Sar</taxon>
        <taxon>Stramenopiles</taxon>
        <taxon>Oomycota</taxon>
        <taxon>Saprolegniomycetes</taxon>
        <taxon>Saprolegniales</taxon>
        <taxon>Verrucalvaceae</taxon>
        <taxon>Aphanomyces</taxon>
    </lineage>
</organism>
<dbReference type="SUPFAM" id="SSF52540">
    <property type="entry name" value="P-loop containing nucleoside triphosphate hydrolases"/>
    <property type="match status" value="1"/>
</dbReference>
<proteinExistence type="predicted"/>
<dbReference type="EMBL" id="QUSZ01007600">
    <property type="protein sequence ID" value="RHY02108.1"/>
    <property type="molecule type" value="Genomic_DNA"/>
</dbReference>
<dbReference type="AlphaFoldDB" id="A0A397A891"/>
<dbReference type="PANTHER" id="PTHR43356:SF3">
    <property type="entry name" value="PHOSPHATE ACETYLTRANSFERASE"/>
    <property type="match status" value="1"/>
</dbReference>
<accession>A0A397A891</accession>
<dbReference type="Pfam" id="PF13500">
    <property type="entry name" value="AAA_26"/>
    <property type="match status" value="1"/>
</dbReference>
<evidence type="ECO:0000256" key="4">
    <source>
        <dbReference type="ARBA" id="ARBA00022679"/>
    </source>
</evidence>
<feature type="domain" description="Phosphate acetyl/butaryl transferase" evidence="7">
    <location>
        <begin position="361"/>
        <end position="674"/>
    </location>
</feature>
<dbReference type="Gene3D" id="3.40.1390.20">
    <property type="entry name" value="HprK N-terminal domain-like"/>
    <property type="match status" value="1"/>
</dbReference>
<gene>
    <name evidence="8" type="ORF">DYB36_012143</name>
</gene>
<keyword evidence="4" id="KW-0808">Transferase</keyword>
<dbReference type="InterPro" id="IPR042113">
    <property type="entry name" value="P_AcTrfase_dom1"/>
</dbReference>
<dbReference type="SUPFAM" id="SSF53659">
    <property type="entry name" value="Isocitrate/Isopropylmalate dehydrogenase-like"/>
    <property type="match status" value="1"/>
</dbReference>
<dbReference type="Gene3D" id="3.40.50.300">
    <property type="entry name" value="P-loop containing nucleotide triphosphate hydrolases"/>
    <property type="match status" value="1"/>
</dbReference>
<dbReference type="NCBIfam" id="NF007233">
    <property type="entry name" value="PRK09653.1"/>
    <property type="match status" value="1"/>
</dbReference>
<reference evidence="8 9" key="1">
    <citation type="submission" date="2018-08" db="EMBL/GenBank/DDBJ databases">
        <title>Aphanomyces genome sequencing and annotation.</title>
        <authorList>
            <person name="Minardi D."/>
            <person name="Oidtmann B."/>
            <person name="Van Der Giezen M."/>
            <person name="Studholme D.J."/>
        </authorList>
    </citation>
    <scope>NUCLEOTIDE SEQUENCE [LARGE SCALE GENOMIC DNA]</scope>
    <source>
        <strain evidence="8 9">Kv</strain>
    </source>
</reference>
<dbReference type="NCBIfam" id="NF004167">
    <property type="entry name" value="PRK05632.1"/>
    <property type="match status" value="1"/>
</dbReference>
<dbReference type="Pfam" id="PF01515">
    <property type="entry name" value="PTA_PTB"/>
    <property type="match status" value="1"/>
</dbReference>
<comment type="caution">
    <text evidence="8">The sequence shown here is derived from an EMBL/GenBank/DDBJ whole genome shotgun (WGS) entry which is preliminary data.</text>
</comment>
<evidence type="ECO:0000256" key="3">
    <source>
        <dbReference type="ARBA" id="ARBA00021528"/>
    </source>
</evidence>
<name>A0A397A891_APHAT</name>
<dbReference type="InterPro" id="IPR028979">
    <property type="entry name" value="Ser_kin/Pase_Hpr-like_N_sf"/>
</dbReference>
<evidence type="ECO:0000259" key="7">
    <source>
        <dbReference type="Pfam" id="PF01515"/>
    </source>
</evidence>
<dbReference type="GO" id="GO:0008959">
    <property type="term" value="F:phosphate acetyltransferase activity"/>
    <property type="evidence" value="ECO:0007669"/>
    <property type="project" value="UniProtKB-EC"/>
</dbReference>
<feature type="non-terminal residue" evidence="8">
    <location>
        <position position="1"/>
    </location>
</feature>
<dbReference type="InterPro" id="IPR027417">
    <property type="entry name" value="P-loop_NTPase"/>
</dbReference>
<sequence length="682" mass="74508">ATKKNDRLLVMTNGGVAKHSHLLLGLMNKLSYTFPSVGYFRPVAPNFHSTHGDHHVDLIRSEFKIKDEPYQLVGMTQADITHAHLEGDTDSVIDTMLSKFEYLREKHDFVVMEGAVLDTSPELSWELNVDIAKSLNAPVLLTVDADDLTVDPALHWTAAESVAWLADQITTRVLLAKDMAHAEGLTHVGTIVNRVKTDDALELRDLVHAQIKARGFDPTKLLGILPLDPVLNSKRLNEVVAQLHAKQLYGNPMSNSVVVTDGLMATTELKDLFKHINKHDDGLLVIVSSERTGNVADIHRYTIIAHAFVACRLAQIDKASVPIYSVELDSYRTAIALSKVTCDILPTSQNKIQQAYILYSRKADQHIVLTEGEDDRILQAADEVLRRGIARLTILGDVESINARAKTLRLDLSQATLLNPSKADKLATYADHYYEKRKAKGITPELAKETVGEATYFGTVMVDLDDADGMVSGVCHTTANTIRPALQLIKTRPDIPLVSSVFFMCLEHDVVLYGDCAVNTDPTAQQLAQIAVQSAESAVAFGIEPRVALLSYATGDSNKGPIIDKVREATKLAQSMAPGVSIYGPIQYDAATNPSIAKQKVKGLKQSEVRKMPRHANVLVFPDLNTGNNTYKAVQQSTDCLAIGPMLQGLNKPVNDLSRGATVGDIVTTVALTAIQAKQSKN</sequence>
<dbReference type="Gene3D" id="3.40.50.10950">
    <property type="match status" value="1"/>
</dbReference>
<dbReference type="NCBIfam" id="TIGR00651">
    <property type="entry name" value="pta"/>
    <property type="match status" value="1"/>
</dbReference>
<dbReference type="PANTHER" id="PTHR43356">
    <property type="entry name" value="PHOSPHATE ACETYLTRANSFERASE"/>
    <property type="match status" value="1"/>
</dbReference>
<evidence type="ECO:0000256" key="5">
    <source>
        <dbReference type="ARBA" id="ARBA00023315"/>
    </source>
</evidence>
<dbReference type="VEuPathDB" id="FungiDB:H257_00637"/>
<dbReference type="InterPro" id="IPR042112">
    <property type="entry name" value="P_AcTrfase_dom2"/>
</dbReference>
<dbReference type="InterPro" id="IPR050500">
    <property type="entry name" value="Phos_Acetyltrans/Butyryltrans"/>
</dbReference>
<dbReference type="InterPro" id="IPR004614">
    <property type="entry name" value="P_AcTrfase"/>
</dbReference>
<evidence type="ECO:0000256" key="1">
    <source>
        <dbReference type="ARBA" id="ARBA00004989"/>
    </source>
</evidence>
<keyword evidence="5" id="KW-0012">Acyltransferase</keyword>
<evidence type="ECO:0000256" key="6">
    <source>
        <dbReference type="ARBA" id="ARBA00031108"/>
    </source>
</evidence>
<protein>
    <recommendedName>
        <fullName evidence="3">Phosphate acetyltransferase</fullName>
        <ecNumber evidence="2">2.3.1.8</ecNumber>
    </recommendedName>
    <alternativeName>
        <fullName evidence="6">Phosphotransacetylase</fullName>
    </alternativeName>
</protein>
<evidence type="ECO:0000313" key="9">
    <source>
        <dbReference type="Proteomes" id="UP000265427"/>
    </source>
</evidence>
<comment type="pathway">
    <text evidence="1">Metabolic intermediate biosynthesis; acetyl-CoA biosynthesis; acetyl-CoA from acetate: step 2/2.</text>
</comment>
<evidence type="ECO:0000256" key="2">
    <source>
        <dbReference type="ARBA" id="ARBA00012707"/>
    </source>
</evidence>
<dbReference type="Gene3D" id="3.40.50.10750">
    <property type="entry name" value="Isocitrate/Isopropylmalate dehydrogenase-like"/>
    <property type="match status" value="1"/>
</dbReference>
<dbReference type="Proteomes" id="UP000265427">
    <property type="component" value="Unassembled WGS sequence"/>
</dbReference>
<dbReference type="SUPFAM" id="SSF75138">
    <property type="entry name" value="HprK N-terminal domain-like"/>
    <property type="match status" value="1"/>
</dbReference>